<gene>
    <name evidence="2" type="ORF">RFN29_19040</name>
</gene>
<comment type="caution">
    <text evidence="2">The sequence shown here is derived from an EMBL/GenBank/DDBJ whole genome shotgun (WGS) entry which is preliminary data.</text>
</comment>
<organism evidence="2 3">
    <name type="scientific">Mesorhizobium captivum</name>
    <dbReference type="NCBI Taxonomy" id="3072319"/>
    <lineage>
        <taxon>Bacteria</taxon>
        <taxon>Pseudomonadati</taxon>
        <taxon>Pseudomonadota</taxon>
        <taxon>Alphaproteobacteria</taxon>
        <taxon>Hyphomicrobiales</taxon>
        <taxon>Phyllobacteriaceae</taxon>
        <taxon>Mesorhizobium</taxon>
    </lineage>
</organism>
<accession>A0ABU4Z382</accession>
<evidence type="ECO:0008006" key="4">
    <source>
        <dbReference type="Google" id="ProtNLM"/>
    </source>
</evidence>
<evidence type="ECO:0000313" key="2">
    <source>
        <dbReference type="EMBL" id="MDX8493666.1"/>
    </source>
</evidence>
<name>A0ABU4Z382_9HYPH</name>
<keyword evidence="1" id="KW-0732">Signal</keyword>
<evidence type="ECO:0000313" key="3">
    <source>
        <dbReference type="Proteomes" id="UP001271249"/>
    </source>
</evidence>
<keyword evidence="3" id="KW-1185">Reference proteome</keyword>
<dbReference type="RefSeq" id="WP_320227580.1">
    <property type="nucleotide sequence ID" value="NZ_JAVIJB010000028.1"/>
</dbReference>
<proteinExistence type="predicted"/>
<reference evidence="2 3" key="1">
    <citation type="submission" date="2023-08" db="EMBL/GenBank/DDBJ databases">
        <title>Implementing the SeqCode for naming new Mesorhizobium species isolated from Vachellia karroo root nodules.</title>
        <authorList>
            <person name="Van Lill M."/>
        </authorList>
    </citation>
    <scope>NUCLEOTIDE SEQUENCE [LARGE SCALE GENOMIC DNA]</scope>
    <source>
        <strain evidence="2 3">VK22B</strain>
    </source>
</reference>
<feature type="signal peptide" evidence="1">
    <location>
        <begin position="1"/>
        <end position="20"/>
    </location>
</feature>
<dbReference type="EMBL" id="JAVIJC010000020">
    <property type="protein sequence ID" value="MDX8493666.1"/>
    <property type="molecule type" value="Genomic_DNA"/>
</dbReference>
<feature type="chain" id="PRO_5047219872" description="DUF1795 domain-containing protein" evidence="1">
    <location>
        <begin position="21"/>
        <end position="190"/>
    </location>
</feature>
<sequence length="190" mass="20571">MRAFVLAAAAGCLICAPALAADKTVHDKEHGFSLTYPEEWTSETTSGDTMGLKVKSGEKGLTCRVSENLYDPTAPDNPPDPRVFVEKDWSLDSWQTLIGAAFGSANFSNDRLARFPDGYPVRMADMDFRLGDGSAGFYGQAKIAISIRSDRYGFVTCGLMGNSAEETAQMWAPLADEAEKVVNSFVLDPP</sequence>
<evidence type="ECO:0000256" key="1">
    <source>
        <dbReference type="SAM" id="SignalP"/>
    </source>
</evidence>
<dbReference type="Proteomes" id="UP001271249">
    <property type="component" value="Unassembled WGS sequence"/>
</dbReference>
<protein>
    <recommendedName>
        <fullName evidence="4">DUF1795 domain-containing protein</fullName>
    </recommendedName>
</protein>